<sequence length="73" mass="8062">MTSPFPDSAPLWASSSWPPASSNSRSGKDKARSIPMAGFSVFSLRSLIFLIIFKSTKGFVNCRNILPNQPRIF</sequence>
<gene>
    <name evidence="3" type="ORF">DARMORV10_A09P43520.1</name>
</gene>
<keyword evidence="2" id="KW-0472">Membrane</keyword>
<dbReference type="AlphaFoldDB" id="A0A816PBL5"/>
<accession>A0A816PBL5</accession>
<protein>
    <submittedName>
        <fullName evidence="3">(rape) hypothetical protein</fullName>
    </submittedName>
</protein>
<evidence type="ECO:0000313" key="3">
    <source>
        <dbReference type="EMBL" id="CAF2046514.1"/>
    </source>
</evidence>
<organism evidence="3">
    <name type="scientific">Brassica napus</name>
    <name type="common">Rape</name>
    <dbReference type="NCBI Taxonomy" id="3708"/>
    <lineage>
        <taxon>Eukaryota</taxon>
        <taxon>Viridiplantae</taxon>
        <taxon>Streptophyta</taxon>
        <taxon>Embryophyta</taxon>
        <taxon>Tracheophyta</taxon>
        <taxon>Spermatophyta</taxon>
        <taxon>Magnoliopsida</taxon>
        <taxon>eudicotyledons</taxon>
        <taxon>Gunneridae</taxon>
        <taxon>Pentapetalae</taxon>
        <taxon>rosids</taxon>
        <taxon>malvids</taxon>
        <taxon>Brassicales</taxon>
        <taxon>Brassicaceae</taxon>
        <taxon>Brassiceae</taxon>
        <taxon>Brassica</taxon>
    </lineage>
</organism>
<evidence type="ECO:0000256" key="2">
    <source>
        <dbReference type="SAM" id="Phobius"/>
    </source>
</evidence>
<name>A0A816PBL5_BRANA</name>
<feature type="transmembrane region" description="Helical" evidence="2">
    <location>
        <begin position="34"/>
        <end position="53"/>
    </location>
</feature>
<feature type="compositionally biased region" description="Low complexity" evidence="1">
    <location>
        <begin position="8"/>
        <end position="25"/>
    </location>
</feature>
<keyword evidence="2" id="KW-0812">Transmembrane</keyword>
<feature type="region of interest" description="Disordered" evidence="1">
    <location>
        <begin position="1"/>
        <end position="31"/>
    </location>
</feature>
<proteinExistence type="predicted"/>
<keyword evidence="2" id="KW-1133">Transmembrane helix</keyword>
<dbReference type="Proteomes" id="UP001295469">
    <property type="component" value="Chromosome A09"/>
</dbReference>
<evidence type="ECO:0000256" key="1">
    <source>
        <dbReference type="SAM" id="MobiDB-lite"/>
    </source>
</evidence>
<dbReference type="EMBL" id="HG994363">
    <property type="protein sequence ID" value="CAF2046514.1"/>
    <property type="molecule type" value="Genomic_DNA"/>
</dbReference>
<reference evidence="3" key="1">
    <citation type="submission" date="2021-01" db="EMBL/GenBank/DDBJ databases">
        <authorList>
            <consortium name="Genoscope - CEA"/>
            <person name="William W."/>
        </authorList>
    </citation>
    <scope>NUCLEOTIDE SEQUENCE</scope>
</reference>